<evidence type="ECO:0000313" key="3">
    <source>
        <dbReference type="Proteomes" id="UP001165986"/>
    </source>
</evidence>
<dbReference type="PANTHER" id="PTHR34610">
    <property type="entry name" value="SSL7007 PROTEIN"/>
    <property type="match status" value="1"/>
</dbReference>
<dbReference type="EMBL" id="VJXY01000045">
    <property type="protein sequence ID" value="MBD6619693.1"/>
    <property type="molecule type" value="Genomic_DNA"/>
</dbReference>
<evidence type="ECO:0000259" key="1">
    <source>
        <dbReference type="SMART" id="SM00670"/>
    </source>
</evidence>
<gene>
    <name evidence="2" type="ORF">FNW02_28720</name>
</gene>
<dbReference type="PANTHER" id="PTHR34610:SF3">
    <property type="entry name" value="SSL7007 PROTEIN"/>
    <property type="match status" value="1"/>
</dbReference>
<sequence>MKVIIDTNIIVSAAVADKNPEAVILFVIANSDFEWIISTEIIAEYKEVLKRPRLKLTEAQYQRWVHLIDTVTTLIDVDVEVDFPRDRKDAKFLACAIAAEADFFITGDTDFNEAQTLLNTTIISLSLFKKLVCDVKE</sequence>
<accession>A0AA40T2V6</accession>
<dbReference type="Pfam" id="PF13470">
    <property type="entry name" value="PIN_3"/>
    <property type="match status" value="1"/>
</dbReference>
<dbReference type="Proteomes" id="UP001165986">
    <property type="component" value="Unassembled WGS sequence"/>
</dbReference>
<proteinExistence type="predicted"/>
<name>A0AA40T2V6_9NOST</name>
<comment type="caution">
    <text evidence="2">The sequence shown here is derived from an EMBL/GenBank/DDBJ whole genome shotgun (WGS) entry which is preliminary data.</text>
</comment>
<protein>
    <submittedName>
        <fullName evidence="2">Toxin-antitoxin system toxin component, PIN family</fullName>
    </submittedName>
</protein>
<keyword evidence="3" id="KW-1185">Reference proteome</keyword>
<dbReference type="SUPFAM" id="SSF88723">
    <property type="entry name" value="PIN domain-like"/>
    <property type="match status" value="1"/>
</dbReference>
<dbReference type="InterPro" id="IPR029060">
    <property type="entry name" value="PIN-like_dom_sf"/>
</dbReference>
<dbReference type="InterPro" id="IPR002850">
    <property type="entry name" value="PIN_toxin-like"/>
</dbReference>
<organism evidence="2 3">
    <name type="scientific">Komarekiella delphini-convector SJRDD-AB1</name>
    <dbReference type="NCBI Taxonomy" id="2593771"/>
    <lineage>
        <taxon>Bacteria</taxon>
        <taxon>Bacillati</taxon>
        <taxon>Cyanobacteriota</taxon>
        <taxon>Cyanophyceae</taxon>
        <taxon>Nostocales</taxon>
        <taxon>Nostocaceae</taxon>
        <taxon>Komarekiella</taxon>
        <taxon>Komarekiella delphini-convector</taxon>
    </lineage>
</organism>
<evidence type="ECO:0000313" key="2">
    <source>
        <dbReference type="EMBL" id="MBD6619693.1"/>
    </source>
</evidence>
<reference evidence="2" key="1">
    <citation type="submission" date="2019-07" db="EMBL/GenBank/DDBJ databases">
        <title>Toxilogical consequences of a new and cryptic species of cyanobacteria (Komarekiella delphini-convector) recovered from the epidermis of a bottlenose dolphin and 1500 ft. in the air.</title>
        <authorList>
            <person name="Brown A.O."/>
            <person name="Dvorak P."/>
            <person name="Villanueva C.D."/>
            <person name="Foss A.J."/>
            <person name="Garvey A.D."/>
            <person name="Gibson Q.A."/>
            <person name="Johansen J.R."/>
            <person name="Casamatta D.A."/>
        </authorList>
    </citation>
    <scope>NUCLEOTIDE SEQUENCE</scope>
    <source>
        <strain evidence="2">SJRDD-AB1</strain>
    </source>
</reference>
<feature type="domain" description="PIN" evidence="1">
    <location>
        <begin position="1"/>
        <end position="113"/>
    </location>
</feature>
<dbReference type="InterPro" id="IPR002716">
    <property type="entry name" value="PIN_dom"/>
</dbReference>
<dbReference type="SMART" id="SM00670">
    <property type="entry name" value="PINc"/>
    <property type="match status" value="1"/>
</dbReference>
<dbReference type="NCBIfam" id="TIGR00305">
    <property type="entry name" value="putative toxin-antitoxin system toxin component, PIN family"/>
    <property type="match status" value="1"/>
</dbReference>
<dbReference type="AlphaFoldDB" id="A0AA40T2V6"/>
<dbReference type="RefSeq" id="WP_191760882.1">
    <property type="nucleotide sequence ID" value="NZ_VJXY01000045.1"/>
</dbReference>